<name>A0A917JBY2_9SPHI</name>
<reference evidence="1" key="1">
    <citation type="journal article" date="2014" name="Int. J. Syst. Evol. Microbiol.">
        <title>Complete genome sequence of Corynebacterium casei LMG S-19264T (=DSM 44701T), isolated from a smear-ripened cheese.</title>
        <authorList>
            <consortium name="US DOE Joint Genome Institute (JGI-PGF)"/>
            <person name="Walter F."/>
            <person name="Albersmeier A."/>
            <person name="Kalinowski J."/>
            <person name="Ruckert C."/>
        </authorList>
    </citation>
    <scope>NUCLEOTIDE SEQUENCE</scope>
    <source>
        <strain evidence="1">CCM 8711</strain>
    </source>
</reference>
<evidence type="ECO:0000313" key="2">
    <source>
        <dbReference type="Proteomes" id="UP000662074"/>
    </source>
</evidence>
<accession>A0A917JBY2</accession>
<keyword evidence="2" id="KW-1185">Reference proteome</keyword>
<dbReference type="Gene3D" id="3.40.50.2300">
    <property type="match status" value="1"/>
</dbReference>
<gene>
    <name evidence="1" type="ORF">GCM10011425_36080</name>
</gene>
<sequence>MPAPIKIVVIHDGLIPMVDPLLVMLGENFGKENVIHFENSNEGLDYVLGNLNQKMIVLLDRNFSKGEKTGIQVFEEIRKTSSLVYVILITADEFAKIKNEDLILLINHDAFAIQSVAADYTKIIALAENAAHKLNARVDSVLEDWIVRHKEEDRSRPLMKAKDGRIYSMNDILESIRQQSDIGKDFERNLVNLAIEIFSRQKPLA</sequence>
<dbReference type="AlphaFoldDB" id="A0A917JBY2"/>
<dbReference type="RefSeq" id="WP_188418507.1">
    <property type="nucleotide sequence ID" value="NZ_BMDO01000012.1"/>
</dbReference>
<evidence type="ECO:0000313" key="1">
    <source>
        <dbReference type="EMBL" id="GGI52396.1"/>
    </source>
</evidence>
<dbReference type="EMBL" id="BMDO01000012">
    <property type="protein sequence ID" value="GGI52396.1"/>
    <property type="molecule type" value="Genomic_DNA"/>
</dbReference>
<reference evidence="1" key="2">
    <citation type="submission" date="2020-09" db="EMBL/GenBank/DDBJ databases">
        <authorList>
            <person name="Sun Q."/>
            <person name="Sedlacek I."/>
        </authorList>
    </citation>
    <scope>NUCLEOTIDE SEQUENCE</scope>
    <source>
        <strain evidence="1">CCM 8711</strain>
    </source>
</reference>
<protein>
    <submittedName>
        <fullName evidence="1">Uncharacterized protein</fullName>
    </submittedName>
</protein>
<dbReference type="Proteomes" id="UP000662074">
    <property type="component" value="Unassembled WGS sequence"/>
</dbReference>
<comment type="caution">
    <text evidence="1">The sequence shown here is derived from an EMBL/GenBank/DDBJ whole genome shotgun (WGS) entry which is preliminary data.</text>
</comment>
<proteinExistence type="predicted"/>
<organism evidence="1 2">
    <name type="scientific">Mucilaginibacter galii</name>
    <dbReference type="NCBI Taxonomy" id="2005073"/>
    <lineage>
        <taxon>Bacteria</taxon>
        <taxon>Pseudomonadati</taxon>
        <taxon>Bacteroidota</taxon>
        <taxon>Sphingobacteriia</taxon>
        <taxon>Sphingobacteriales</taxon>
        <taxon>Sphingobacteriaceae</taxon>
        <taxon>Mucilaginibacter</taxon>
    </lineage>
</organism>